<keyword evidence="2" id="KW-0472">Membrane</keyword>
<feature type="transmembrane region" description="Helical" evidence="2">
    <location>
        <begin position="12"/>
        <end position="33"/>
    </location>
</feature>
<reference evidence="3" key="1">
    <citation type="submission" date="2023-07" db="EMBL/GenBank/DDBJ databases">
        <title>Brevundimonas soil sp. nov., isolated from the soil of chemical plant.</title>
        <authorList>
            <person name="Wu N."/>
        </authorList>
    </citation>
    <scope>NUCLEOTIDE SEQUENCE</scope>
    <source>
        <strain evidence="3">XZ-24</strain>
    </source>
</reference>
<organism evidence="3 4">
    <name type="scientific">Peiella sedimenti</name>
    <dbReference type="NCBI Taxonomy" id="3061083"/>
    <lineage>
        <taxon>Bacteria</taxon>
        <taxon>Pseudomonadati</taxon>
        <taxon>Pseudomonadota</taxon>
        <taxon>Alphaproteobacteria</taxon>
        <taxon>Caulobacterales</taxon>
        <taxon>Caulobacteraceae</taxon>
        <taxon>Peiella</taxon>
    </lineage>
</organism>
<comment type="caution">
    <text evidence="3">The sequence shown here is derived from an EMBL/GenBank/DDBJ whole genome shotgun (WGS) entry which is preliminary data.</text>
</comment>
<feature type="transmembrane region" description="Helical" evidence="2">
    <location>
        <begin position="45"/>
        <end position="70"/>
    </location>
</feature>
<keyword evidence="2" id="KW-0812">Transmembrane</keyword>
<dbReference type="Proteomes" id="UP001169063">
    <property type="component" value="Unassembled WGS sequence"/>
</dbReference>
<protein>
    <submittedName>
        <fullName evidence="3">DUF1499 domain-containing protein</fullName>
    </submittedName>
</protein>
<evidence type="ECO:0000313" key="3">
    <source>
        <dbReference type="EMBL" id="MDO1559685.1"/>
    </source>
</evidence>
<keyword evidence="2" id="KW-1133">Transmembrane helix</keyword>
<evidence type="ECO:0000313" key="4">
    <source>
        <dbReference type="Proteomes" id="UP001169063"/>
    </source>
</evidence>
<proteinExistence type="predicted"/>
<feature type="region of interest" description="Disordered" evidence="1">
    <location>
        <begin position="109"/>
        <end position="137"/>
    </location>
</feature>
<evidence type="ECO:0000256" key="2">
    <source>
        <dbReference type="SAM" id="Phobius"/>
    </source>
</evidence>
<accession>A0ABT8SNJ8</accession>
<dbReference type="EMBL" id="JAUKTR010000003">
    <property type="protein sequence ID" value="MDO1559685.1"/>
    <property type="molecule type" value="Genomic_DNA"/>
</dbReference>
<gene>
    <name evidence="3" type="ORF">Q0812_09625</name>
</gene>
<keyword evidence="4" id="KW-1185">Reference proteome</keyword>
<feature type="transmembrane region" description="Helical" evidence="2">
    <location>
        <begin position="77"/>
        <end position="98"/>
    </location>
</feature>
<name>A0ABT8SNJ8_9CAUL</name>
<evidence type="ECO:0000256" key="1">
    <source>
        <dbReference type="SAM" id="MobiDB-lite"/>
    </source>
</evidence>
<sequence>MPKPEQSSGPLPLLAALAALSPLIVAVAVVAVRMGALDWRTAWELWVWTAAWWLSWLGAAAAVVAVILMLKAPRARWGWALVAFGLAAATLVVFVQGWRARQSLPPVHEAATDWDEPPQPSSLIQRERGSASTPVENDPVIGAEFGAPWAGRRVAEVDAETCRGPRPVMSQLAPESAAGALRDAGVRVVSSAPWRVEGIKEGMWFGFTRDVIVRIRPGRTDVRVIGREDRHDQGDACRLLTRVTRELAERAEAGG</sequence>
<dbReference type="RefSeq" id="WP_302110107.1">
    <property type="nucleotide sequence ID" value="NZ_JAUKTR010000003.1"/>
</dbReference>